<evidence type="ECO:0000313" key="2">
    <source>
        <dbReference type="EMBL" id="GAA51981.1"/>
    </source>
</evidence>
<dbReference type="Proteomes" id="UP000008909">
    <property type="component" value="Unassembled WGS sequence"/>
</dbReference>
<feature type="region of interest" description="Disordered" evidence="1">
    <location>
        <begin position="136"/>
        <end position="162"/>
    </location>
</feature>
<feature type="compositionally biased region" description="Polar residues" evidence="1">
    <location>
        <begin position="143"/>
        <end position="152"/>
    </location>
</feature>
<keyword evidence="3" id="KW-1185">Reference proteome</keyword>
<feature type="region of interest" description="Disordered" evidence="1">
    <location>
        <begin position="71"/>
        <end position="107"/>
    </location>
</feature>
<feature type="region of interest" description="Disordered" evidence="1">
    <location>
        <begin position="226"/>
        <end position="276"/>
    </location>
</feature>
<reference key="2">
    <citation type="submission" date="2011-10" db="EMBL/GenBank/DDBJ databases">
        <title>The genome and transcriptome sequence of Clonorchis sinensis provide insights into the carcinogenic liver fluke.</title>
        <authorList>
            <person name="Wang X."/>
            <person name="Huang Y."/>
            <person name="Chen W."/>
            <person name="Liu H."/>
            <person name="Guo L."/>
            <person name="Chen Y."/>
            <person name="Luo F."/>
            <person name="Zhou W."/>
            <person name="Sun J."/>
            <person name="Mao Q."/>
            <person name="Liang P."/>
            <person name="Zhou C."/>
            <person name="Tian Y."/>
            <person name="Men J."/>
            <person name="Lv X."/>
            <person name="Huang L."/>
            <person name="Zhou J."/>
            <person name="Hu Y."/>
            <person name="Li R."/>
            <person name="Zhang F."/>
            <person name="Lei H."/>
            <person name="Li X."/>
            <person name="Hu X."/>
            <person name="Liang C."/>
            <person name="Xu J."/>
            <person name="Wu Z."/>
            <person name="Yu X."/>
        </authorList>
    </citation>
    <scope>NUCLEOTIDE SEQUENCE</scope>
    <source>
        <strain>Henan</strain>
    </source>
</reference>
<accession>G7YG98</accession>
<reference evidence="2" key="1">
    <citation type="journal article" date="2011" name="Genome Biol.">
        <title>The draft genome of the carcinogenic human liver fluke Clonorchis sinensis.</title>
        <authorList>
            <person name="Wang X."/>
            <person name="Chen W."/>
            <person name="Huang Y."/>
            <person name="Sun J."/>
            <person name="Men J."/>
            <person name="Liu H."/>
            <person name="Luo F."/>
            <person name="Guo L."/>
            <person name="Lv X."/>
            <person name="Deng C."/>
            <person name="Zhou C."/>
            <person name="Fan Y."/>
            <person name="Li X."/>
            <person name="Huang L."/>
            <person name="Hu Y."/>
            <person name="Liang C."/>
            <person name="Hu X."/>
            <person name="Xu J."/>
            <person name="Yu X."/>
        </authorList>
    </citation>
    <scope>NUCLEOTIDE SEQUENCE [LARGE SCALE GENOMIC DNA]</scope>
    <source>
        <strain evidence="2">Henan</strain>
    </source>
</reference>
<evidence type="ECO:0000313" key="3">
    <source>
        <dbReference type="Proteomes" id="UP000008909"/>
    </source>
</evidence>
<feature type="compositionally biased region" description="Basic and acidic residues" evidence="1">
    <location>
        <begin position="265"/>
        <end position="276"/>
    </location>
</feature>
<gene>
    <name evidence="2" type="ORF">CLF_107167</name>
</gene>
<evidence type="ECO:0000256" key="1">
    <source>
        <dbReference type="SAM" id="MobiDB-lite"/>
    </source>
</evidence>
<sequence>MLLCSSDASRFARSVAGTATSTLYRARRRAFVADDSDDDNQDVSSPPVASVVSVLPSNEQDTFRVHHCNSSSTIPNHSPGSGHLSASSGTVHSTVNGSHESIGKKRSHLRQLYQPPVEIMFDGSLSEGWGPETRSHSLHGFRSHTTPRSVSVSPAIHSDPEPSLDWWRSEDAQACDFREWNTCPEGYDYEDAERTRALLMRDARADELRSYAERLHKTHRSLTRCLFGTDDEGDASNEEDDAENDEPSDSSVEESDDPEEDEDLDHERWEPLREFM</sequence>
<proteinExistence type="predicted"/>
<feature type="compositionally biased region" description="Polar residues" evidence="1">
    <location>
        <begin position="71"/>
        <end position="99"/>
    </location>
</feature>
<name>G7YG98_CLOSI</name>
<dbReference type="AlphaFoldDB" id="G7YG98"/>
<dbReference type="EMBL" id="DF143225">
    <property type="protein sequence ID" value="GAA51981.1"/>
    <property type="molecule type" value="Genomic_DNA"/>
</dbReference>
<feature type="compositionally biased region" description="Acidic residues" evidence="1">
    <location>
        <begin position="229"/>
        <end position="264"/>
    </location>
</feature>
<organism evidence="2 3">
    <name type="scientific">Clonorchis sinensis</name>
    <name type="common">Chinese liver fluke</name>
    <dbReference type="NCBI Taxonomy" id="79923"/>
    <lineage>
        <taxon>Eukaryota</taxon>
        <taxon>Metazoa</taxon>
        <taxon>Spiralia</taxon>
        <taxon>Lophotrochozoa</taxon>
        <taxon>Platyhelminthes</taxon>
        <taxon>Trematoda</taxon>
        <taxon>Digenea</taxon>
        <taxon>Opisthorchiida</taxon>
        <taxon>Opisthorchiata</taxon>
        <taxon>Opisthorchiidae</taxon>
        <taxon>Clonorchis</taxon>
    </lineage>
</organism>
<protein>
    <submittedName>
        <fullName evidence="2">Rna polymerase II ctd phosphatase</fullName>
    </submittedName>
</protein>